<evidence type="ECO:0000313" key="3">
    <source>
        <dbReference type="Proteomes" id="UP000579153"/>
    </source>
</evidence>
<feature type="compositionally biased region" description="Low complexity" evidence="1">
    <location>
        <begin position="79"/>
        <end position="96"/>
    </location>
</feature>
<dbReference type="EMBL" id="JACHMB010000001">
    <property type="protein sequence ID" value="MBB5784479.1"/>
    <property type="molecule type" value="Genomic_DNA"/>
</dbReference>
<comment type="caution">
    <text evidence="2">The sequence shown here is derived from an EMBL/GenBank/DDBJ whole genome shotgun (WGS) entry which is preliminary data.</text>
</comment>
<gene>
    <name evidence="2" type="ORF">HD596_011235</name>
</gene>
<reference evidence="2 3" key="1">
    <citation type="submission" date="2020-08" db="EMBL/GenBank/DDBJ databases">
        <title>Sequencing the genomes of 1000 actinobacteria strains.</title>
        <authorList>
            <person name="Klenk H.-P."/>
        </authorList>
    </citation>
    <scope>NUCLEOTIDE SEQUENCE [LARGE SCALE GENOMIC DNA]</scope>
    <source>
        <strain evidence="2 3">DSM 45507</strain>
    </source>
</reference>
<protein>
    <submittedName>
        <fullName evidence="2">Uncharacterized protein</fullName>
    </submittedName>
</protein>
<dbReference type="RefSeq" id="WP_185077423.1">
    <property type="nucleotide sequence ID" value="NZ_JACHMB010000001.1"/>
</dbReference>
<keyword evidence="3" id="KW-1185">Reference proteome</keyword>
<sequence>MRRVIACRSSRRMAFDLVDGKPHELLLRYGYGACDTVHGARAYETGQLVVVDVDEEDSSSGKPCPGDPQDGHDHRHARPAAGRPPRARLRYGAAGAAGAEQEVIARPVYTL</sequence>
<evidence type="ECO:0000256" key="1">
    <source>
        <dbReference type="SAM" id="MobiDB-lite"/>
    </source>
</evidence>
<feature type="region of interest" description="Disordered" evidence="1">
    <location>
        <begin position="53"/>
        <end position="96"/>
    </location>
</feature>
<name>A0A7W9GIK9_9ACTN</name>
<organism evidence="2 3">
    <name type="scientific">Nonomuraea jabiensis</name>
    <dbReference type="NCBI Taxonomy" id="882448"/>
    <lineage>
        <taxon>Bacteria</taxon>
        <taxon>Bacillati</taxon>
        <taxon>Actinomycetota</taxon>
        <taxon>Actinomycetes</taxon>
        <taxon>Streptosporangiales</taxon>
        <taxon>Streptosporangiaceae</taxon>
        <taxon>Nonomuraea</taxon>
    </lineage>
</organism>
<accession>A0A7W9GIK9</accession>
<proteinExistence type="predicted"/>
<dbReference type="AlphaFoldDB" id="A0A7W9GIK9"/>
<evidence type="ECO:0000313" key="2">
    <source>
        <dbReference type="EMBL" id="MBB5784479.1"/>
    </source>
</evidence>
<dbReference type="Proteomes" id="UP000579153">
    <property type="component" value="Unassembled WGS sequence"/>
</dbReference>